<gene>
    <name evidence="1" type="ORF">COT99_03690</name>
</gene>
<dbReference type="AlphaFoldDB" id="A0A2H0V3K2"/>
<evidence type="ECO:0000313" key="2">
    <source>
        <dbReference type="Proteomes" id="UP000228626"/>
    </source>
</evidence>
<comment type="caution">
    <text evidence="1">The sequence shown here is derived from an EMBL/GenBank/DDBJ whole genome shotgun (WGS) entry which is preliminary data.</text>
</comment>
<dbReference type="Proteomes" id="UP000228626">
    <property type="component" value="Unassembled WGS sequence"/>
</dbReference>
<reference evidence="2" key="1">
    <citation type="submission" date="2017-09" db="EMBL/GenBank/DDBJ databases">
        <title>Depth-based differentiation of microbial function through sediment-hosted aquifers and enrichment of novel symbionts in the deep terrestrial subsurface.</title>
        <authorList>
            <person name="Probst A.J."/>
            <person name="Ladd B."/>
            <person name="Jarett J.K."/>
            <person name="Geller-Mcgrath D.E."/>
            <person name="Sieber C.M.K."/>
            <person name="Emerson J.B."/>
            <person name="Anantharaman K."/>
            <person name="Thomas B.C."/>
            <person name="Malmstrom R."/>
            <person name="Stieglmeier M."/>
            <person name="Klingl A."/>
            <person name="Woyke T."/>
            <person name="Ryan C.M."/>
            <person name="Banfield J.F."/>
        </authorList>
    </citation>
    <scope>NUCLEOTIDE SEQUENCE [LARGE SCALE GENOMIC DNA]</scope>
</reference>
<proteinExistence type="predicted"/>
<organism evidence="1 2">
    <name type="scientific">Candidatus Falkowbacteria bacterium CG10_big_fil_rev_8_21_14_0_10_43_10</name>
    <dbReference type="NCBI Taxonomy" id="1974567"/>
    <lineage>
        <taxon>Bacteria</taxon>
        <taxon>Candidatus Falkowiibacteriota</taxon>
    </lineage>
</organism>
<evidence type="ECO:0000313" key="1">
    <source>
        <dbReference type="EMBL" id="PIR92920.1"/>
    </source>
</evidence>
<dbReference type="EMBL" id="PFAR01000044">
    <property type="protein sequence ID" value="PIR92920.1"/>
    <property type="molecule type" value="Genomic_DNA"/>
</dbReference>
<protein>
    <submittedName>
        <fullName evidence="1">Uncharacterized protein</fullName>
    </submittedName>
</protein>
<sequence length="61" mass="7197">MKPRPSVSARRSSASKTKQFSENNFKIVLHSFLIKRRALAQKIKTRCKNKKIFFIIGYHLF</sequence>
<accession>A0A2H0V3K2</accession>
<name>A0A2H0V3K2_9BACT</name>